<evidence type="ECO:0000313" key="2">
    <source>
        <dbReference type="Proteomes" id="UP000777935"/>
    </source>
</evidence>
<dbReference type="Pfam" id="PF06635">
    <property type="entry name" value="T3SS_SCTL"/>
    <property type="match status" value="1"/>
</dbReference>
<name>A0ABX2IV26_9RHOB</name>
<dbReference type="RefSeq" id="WP_174139913.1">
    <property type="nucleotide sequence ID" value="NZ_JABUFE010000018.1"/>
</dbReference>
<dbReference type="Proteomes" id="UP000777935">
    <property type="component" value="Unassembled WGS sequence"/>
</dbReference>
<dbReference type="EMBL" id="JABUFE010000018">
    <property type="protein sequence ID" value="NSX56762.1"/>
    <property type="molecule type" value="Genomic_DNA"/>
</dbReference>
<gene>
    <name evidence="1" type="ORF">HRQ87_18420</name>
</gene>
<organism evidence="1 2">
    <name type="scientific">Parasulfitobacter algicola</name>
    <dbReference type="NCBI Taxonomy" id="2614809"/>
    <lineage>
        <taxon>Bacteria</taxon>
        <taxon>Pseudomonadati</taxon>
        <taxon>Pseudomonadota</taxon>
        <taxon>Alphaproteobacteria</taxon>
        <taxon>Rhodobacterales</taxon>
        <taxon>Roseobacteraceae</taxon>
        <taxon>Parasulfitobacter</taxon>
    </lineage>
</organism>
<evidence type="ECO:0000313" key="1">
    <source>
        <dbReference type="EMBL" id="NSX56762.1"/>
    </source>
</evidence>
<sequence length="202" mass="22035">MHNYDLRSDALPVPTPTVFKADELELCTQAEQVYLLAEHDAKRWIDAGRQAFRSAKRNGWDQGYGDGLEKATSVLSDVATALTKHISQIENDAPALAIEIARKLVSNLPSEQVLSGIIQSALDTYRHEKSIVVVMSTSAPDHEKSCVQAIVQSSPIPASIEFDPDIPPTGCELRLPSGFVDLSIDRQFEKLAGILMAEGIHG</sequence>
<reference evidence="1 2" key="1">
    <citation type="submission" date="2020-06" db="EMBL/GenBank/DDBJ databases">
        <title>Sulfitobacter algicola sp. nov., isolated from green algae.</title>
        <authorList>
            <person name="Wang C."/>
        </authorList>
    </citation>
    <scope>NUCLEOTIDE SEQUENCE [LARGE SCALE GENOMIC DNA]</scope>
    <source>
        <strain evidence="1 2">1151</strain>
    </source>
</reference>
<comment type="caution">
    <text evidence="1">The sequence shown here is derived from an EMBL/GenBank/DDBJ whole genome shotgun (WGS) entry which is preliminary data.</text>
</comment>
<evidence type="ECO:0008006" key="3">
    <source>
        <dbReference type="Google" id="ProtNLM"/>
    </source>
</evidence>
<keyword evidence="2" id="KW-1185">Reference proteome</keyword>
<dbReference type="InterPro" id="IPR010586">
    <property type="entry name" value="T3SS_stator_protein"/>
</dbReference>
<proteinExistence type="predicted"/>
<protein>
    <recommendedName>
        <fullName evidence="3">Flagellar assembly protein FliH/Type III secretion system HrpE domain-containing protein</fullName>
    </recommendedName>
</protein>
<accession>A0ABX2IV26</accession>